<reference evidence="10" key="1">
    <citation type="submission" date="2021-10" db="EMBL/GenBank/DDBJ databases">
        <title>De novo Genome Assembly of Clathrus columnatus (Basidiomycota, Fungi) Using Illumina and Nanopore Sequence Data.</title>
        <authorList>
            <person name="Ogiso-Tanaka E."/>
            <person name="Itagaki H."/>
            <person name="Hosoya T."/>
            <person name="Hosaka K."/>
        </authorList>
    </citation>
    <scope>NUCLEOTIDE SEQUENCE</scope>
    <source>
        <strain evidence="10">MO-923</strain>
    </source>
</reference>
<dbReference type="InterPro" id="IPR007192">
    <property type="entry name" value="APC8"/>
</dbReference>
<feature type="compositionally biased region" description="Polar residues" evidence="8">
    <location>
        <begin position="38"/>
        <end position="50"/>
    </location>
</feature>
<evidence type="ECO:0000256" key="7">
    <source>
        <dbReference type="PROSITE-ProRule" id="PRU00339"/>
    </source>
</evidence>
<keyword evidence="6" id="KW-0131">Cell cycle</keyword>
<gene>
    <name evidence="10" type="ORF">Clacol_000847</name>
</gene>
<evidence type="ECO:0000256" key="2">
    <source>
        <dbReference type="ARBA" id="ARBA00022737"/>
    </source>
</evidence>
<keyword evidence="4" id="KW-0833">Ubl conjugation pathway</keyword>
<dbReference type="PROSITE" id="PS50005">
    <property type="entry name" value="TPR"/>
    <property type="match status" value="3"/>
</dbReference>
<evidence type="ECO:0000256" key="1">
    <source>
        <dbReference type="ARBA" id="ARBA00022618"/>
    </source>
</evidence>
<dbReference type="PANTHER" id="PTHR12558:SF10">
    <property type="entry name" value="CELL DIVISION CYCLE PROTEIN 23 HOMOLOG"/>
    <property type="match status" value="1"/>
</dbReference>
<dbReference type="GO" id="GO:0051301">
    <property type="term" value="P:cell division"/>
    <property type="evidence" value="ECO:0007669"/>
    <property type="project" value="UniProtKB-KW"/>
</dbReference>
<dbReference type="PANTHER" id="PTHR12558">
    <property type="entry name" value="CELL DIVISION CYCLE 16,23,27"/>
    <property type="match status" value="1"/>
</dbReference>
<keyword evidence="2" id="KW-0677">Repeat</keyword>
<dbReference type="GO" id="GO:0016567">
    <property type="term" value="P:protein ubiquitination"/>
    <property type="evidence" value="ECO:0007669"/>
    <property type="project" value="TreeGrafter"/>
</dbReference>
<evidence type="ECO:0000256" key="6">
    <source>
        <dbReference type="ARBA" id="ARBA00023306"/>
    </source>
</evidence>
<proteinExistence type="predicted"/>
<dbReference type="GO" id="GO:0031145">
    <property type="term" value="P:anaphase-promoting complex-dependent catabolic process"/>
    <property type="evidence" value="ECO:0007669"/>
    <property type="project" value="TreeGrafter"/>
</dbReference>
<dbReference type="Proteomes" id="UP001050691">
    <property type="component" value="Unassembled WGS sequence"/>
</dbReference>
<feature type="repeat" description="TPR" evidence="7">
    <location>
        <begin position="401"/>
        <end position="434"/>
    </location>
</feature>
<dbReference type="InterPro" id="IPR011990">
    <property type="entry name" value="TPR-like_helical_dom_sf"/>
</dbReference>
<feature type="repeat" description="TPR" evidence="7">
    <location>
        <begin position="435"/>
        <end position="468"/>
    </location>
</feature>
<name>A0AAV5A0C6_9AGAM</name>
<protein>
    <recommendedName>
        <fullName evidence="9">Cdc23 domain-containing protein</fullName>
    </recommendedName>
</protein>
<keyword evidence="3" id="KW-0498">Mitosis</keyword>
<dbReference type="Gene3D" id="1.25.40.10">
    <property type="entry name" value="Tetratricopeptide repeat domain"/>
    <property type="match status" value="3"/>
</dbReference>
<evidence type="ECO:0000256" key="4">
    <source>
        <dbReference type="ARBA" id="ARBA00022786"/>
    </source>
</evidence>
<feature type="region of interest" description="Disordered" evidence="8">
    <location>
        <begin position="36"/>
        <end position="79"/>
    </location>
</feature>
<evidence type="ECO:0000256" key="8">
    <source>
        <dbReference type="SAM" id="MobiDB-lite"/>
    </source>
</evidence>
<dbReference type="Pfam" id="PF04049">
    <property type="entry name" value="ANAPC8"/>
    <property type="match status" value="1"/>
</dbReference>
<dbReference type="SUPFAM" id="SSF48452">
    <property type="entry name" value="TPR-like"/>
    <property type="match status" value="3"/>
</dbReference>
<evidence type="ECO:0000259" key="9">
    <source>
        <dbReference type="Pfam" id="PF04049"/>
    </source>
</evidence>
<dbReference type="GO" id="GO:0045842">
    <property type="term" value="P:positive regulation of mitotic metaphase/anaphase transition"/>
    <property type="evidence" value="ECO:0007669"/>
    <property type="project" value="TreeGrafter"/>
</dbReference>
<feature type="repeat" description="TPR" evidence="7">
    <location>
        <begin position="367"/>
        <end position="400"/>
    </location>
</feature>
<evidence type="ECO:0000313" key="10">
    <source>
        <dbReference type="EMBL" id="GJJ06653.1"/>
    </source>
</evidence>
<keyword evidence="1" id="KW-0132">Cell division</keyword>
<dbReference type="AlphaFoldDB" id="A0AAV5A0C6"/>
<dbReference type="SMART" id="SM00028">
    <property type="entry name" value="TPR"/>
    <property type="match status" value="6"/>
</dbReference>
<accession>A0AAV5A0C6</accession>
<sequence length="600" mass="68761">MNASNVEGLRNAVIDTSERGLLAASRWAAEMLAGLSPSLKTPSMRSTPAKRNNAFPIRRPKSPPPPPPEAHFVTPSSPPTDLITLTQLKEGNKPLDSLPSFERAGLAEVASTRTTVLDAPTSDEEKDAYSLARRFFDSRDFGRVVYTLRDYKSAQSRFLSFYSEYLIAEKQALAAFYKRNIAKKHNPGPLNNSLIKLLDAVGQTDDPFLLFLKGLLLYHVSRRAEALECLIRSVNLYPWNWSAWIQLSTCLEDNEEYQGVSKHFPPHVATRIFQIRFMNELHSPGDSELNNVDALLRLFPGSSFLMTQKALDLDFDTAERVYDEIRRRDPFRIDDIDVFSNILYVMEKRTKLSKLAHEFLALDKDRPEVCCLIGNHYSLRADHEKAIKYFRRAVQLDRFCLSAWTLMGHEYIEMKNSQAAIEAYRRAVEVNKKDFRGWYGLGQAYELLNMPNYALYYYQRGTALRPYDLRMWQAMGMCYQELNKPREAISCLKRALLSPDARESTLNLKIAALHDSLQERAEAAAYHRRCVELGITEKRPVAEYVQSCMYVARYNFFHGGGDMKLAKEHLEKVSSSNVEMESGAAAEYLRRLRIMHPELF</sequence>
<comment type="caution">
    <text evidence="10">The sequence shown here is derived from an EMBL/GenBank/DDBJ whole genome shotgun (WGS) entry which is preliminary data.</text>
</comment>
<evidence type="ECO:0000256" key="5">
    <source>
        <dbReference type="ARBA" id="ARBA00022803"/>
    </source>
</evidence>
<feature type="domain" description="Cdc23" evidence="9">
    <location>
        <begin position="8"/>
        <end position="310"/>
    </location>
</feature>
<dbReference type="Pfam" id="PF13181">
    <property type="entry name" value="TPR_8"/>
    <property type="match status" value="2"/>
</dbReference>
<evidence type="ECO:0000313" key="11">
    <source>
        <dbReference type="Proteomes" id="UP001050691"/>
    </source>
</evidence>
<organism evidence="10 11">
    <name type="scientific">Clathrus columnatus</name>
    <dbReference type="NCBI Taxonomy" id="1419009"/>
    <lineage>
        <taxon>Eukaryota</taxon>
        <taxon>Fungi</taxon>
        <taxon>Dikarya</taxon>
        <taxon>Basidiomycota</taxon>
        <taxon>Agaricomycotina</taxon>
        <taxon>Agaricomycetes</taxon>
        <taxon>Phallomycetidae</taxon>
        <taxon>Phallales</taxon>
        <taxon>Clathraceae</taxon>
        <taxon>Clathrus</taxon>
    </lineage>
</organism>
<dbReference type="GO" id="GO:0005680">
    <property type="term" value="C:anaphase-promoting complex"/>
    <property type="evidence" value="ECO:0007669"/>
    <property type="project" value="InterPro"/>
</dbReference>
<dbReference type="Pfam" id="PF13414">
    <property type="entry name" value="TPR_11"/>
    <property type="match status" value="1"/>
</dbReference>
<evidence type="ECO:0000256" key="3">
    <source>
        <dbReference type="ARBA" id="ARBA00022776"/>
    </source>
</evidence>
<keyword evidence="11" id="KW-1185">Reference proteome</keyword>
<dbReference type="InterPro" id="IPR019734">
    <property type="entry name" value="TPR_rpt"/>
</dbReference>
<keyword evidence="5 7" id="KW-0802">TPR repeat</keyword>
<dbReference type="EMBL" id="BPWL01000001">
    <property type="protein sequence ID" value="GJJ06653.1"/>
    <property type="molecule type" value="Genomic_DNA"/>
</dbReference>